<dbReference type="RefSeq" id="WP_150260963.1">
    <property type="nucleotide sequence ID" value="NZ_JBEPAO010000010.1"/>
</dbReference>
<reference evidence="1 2" key="1">
    <citation type="submission" date="2018-05" db="EMBL/GenBank/DDBJ databases">
        <title>Streptomyces venezuelae.</title>
        <authorList>
            <person name="Kim W."/>
            <person name="Lee N."/>
            <person name="Cho B.-K."/>
        </authorList>
    </citation>
    <scope>NUCLEOTIDE SEQUENCE [LARGE SCALE GENOMIC DNA]</scope>
    <source>
        <strain evidence="1 2">ATCC 21018</strain>
    </source>
</reference>
<evidence type="ECO:0000313" key="1">
    <source>
        <dbReference type="EMBL" id="QES58055.1"/>
    </source>
</evidence>
<name>A0A5P2DS86_STRVZ</name>
<organism evidence="1 2">
    <name type="scientific">Streptomyces venezuelae</name>
    <dbReference type="NCBI Taxonomy" id="54571"/>
    <lineage>
        <taxon>Bacteria</taxon>
        <taxon>Bacillati</taxon>
        <taxon>Actinomycetota</taxon>
        <taxon>Actinomycetes</taxon>
        <taxon>Kitasatosporales</taxon>
        <taxon>Streptomycetaceae</taxon>
        <taxon>Streptomyces</taxon>
    </lineage>
</organism>
<evidence type="ECO:0000313" key="2">
    <source>
        <dbReference type="Proteomes" id="UP000324101"/>
    </source>
</evidence>
<dbReference type="AlphaFoldDB" id="A0A5P2DS86"/>
<accession>A0A5P2DS86</accession>
<gene>
    <name evidence="1" type="ORF">DEJ51_31140</name>
</gene>
<proteinExistence type="predicted"/>
<protein>
    <submittedName>
        <fullName evidence="1">Uncharacterized protein</fullName>
    </submittedName>
</protein>
<dbReference type="EMBL" id="CP029189">
    <property type="protein sequence ID" value="QES58055.1"/>
    <property type="molecule type" value="Genomic_DNA"/>
</dbReference>
<dbReference type="OrthoDB" id="3535476at2"/>
<dbReference type="Proteomes" id="UP000324101">
    <property type="component" value="Chromosome"/>
</dbReference>
<sequence length="165" mass="17875">MPSFQQRKAVGDAHEQRITEELTARGWAVNPWGQGVLTHPVQAALRGTDSSLRWTPDLLAAKEGHVAMIDCKSSMTSRATHRHAIESAAVRAHLQLVAWTVLPLYYVFDSLDVLTPHDALAAGQTGPHSVAGSGAPYLLVPTTRCCTFDSTFGPRRRPPVARDAA</sequence>